<comment type="caution">
    <text evidence="2">The sequence shown here is derived from an EMBL/GenBank/DDBJ whole genome shotgun (WGS) entry which is preliminary data.</text>
</comment>
<dbReference type="OrthoDB" id="6359816at2759"/>
<evidence type="ECO:0000313" key="2">
    <source>
        <dbReference type="EMBL" id="PSK42709.1"/>
    </source>
</evidence>
<dbReference type="SMART" id="SM00225">
    <property type="entry name" value="BTB"/>
    <property type="match status" value="1"/>
</dbReference>
<reference evidence="2 3" key="1">
    <citation type="submission" date="2017-05" db="EMBL/GenBank/DDBJ databases">
        <title>Draft genome sequence of Elsinoe australis.</title>
        <authorList>
            <person name="Cheng Q."/>
        </authorList>
    </citation>
    <scope>NUCLEOTIDE SEQUENCE [LARGE SCALE GENOMIC DNA]</scope>
    <source>
        <strain evidence="2 3">NL1</strain>
    </source>
</reference>
<accession>A0A2P7Z3C0</accession>
<dbReference type="PANTHER" id="PTHR47843">
    <property type="entry name" value="BTB DOMAIN-CONTAINING PROTEIN-RELATED"/>
    <property type="match status" value="1"/>
</dbReference>
<dbReference type="SUPFAM" id="SSF54695">
    <property type="entry name" value="POZ domain"/>
    <property type="match status" value="1"/>
</dbReference>
<feature type="domain" description="BTB" evidence="1">
    <location>
        <begin position="21"/>
        <end position="88"/>
    </location>
</feature>
<dbReference type="Gene3D" id="3.30.710.10">
    <property type="entry name" value="Potassium Channel Kv1.1, Chain A"/>
    <property type="match status" value="1"/>
</dbReference>
<evidence type="ECO:0000313" key="3">
    <source>
        <dbReference type="Proteomes" id="UP000243723"/>
    </source>
</evidence>
<dbReference type="EMBL" id="NHZQ01000334">
    <property type="protein sequence ID" value="PSK42709.1"/>
    <property type="molecule type" value="Genomic_DNA"/>
</dbReference>
<dbReference type="STRING" id="40998.A0A2P7Z3C0"/>
<protein>
    <recommendedName>
        <fullName evidence="1">BTB domain-containing protein</fullName>
    </recommendedName>
</protein>
<dbReference type="InterPro" id="IPR011333">
    <property type="entry name" value="SKP1/BTB/POZ_sf"/>
</dbReference>
<dbReference type="CDD" id="cd18186">
    <property type="entry name" value="BTB_POZ_ZBTB_KLHL-like"/>
    <property type="match status" value="1"/>
</dbReference>
<name>A0A2P7Z3C0_9PEZI</name>
<gene>
    <name evidence="2" type="ORF">B9Z65_5631</name>
</gene>
<dbReference type="Pfam" id="PF00651">
    <property type="entry name" value="BTB"/>
    <property type="match status" value="1"/>
</dbReference>
<proteinExistence type="predicted"/>
<evidence type="ECO:0000259" key="1">
    <source>
        <dbReference type="PROSITE" id="PS50097"/>
    </source>
</evidence>
<sequence>MDVIPTAQQISSEYFDSDVMSDVTIIFGHKRVRAHKILLISQSPYFKGLFCGNFKESEGREVELKDDDTEAVHAMLKYIYTSKLPVTQGKVNEADALLLVNVYVISDKYQVGVVRKAAAAAIADAFNDKVVSDSIFNALAVVPPQVLLDDAETLASGIKQNLKDLSTLPSFCSLLDAHGKLARVLLQLSMQQGRSFESICKFCKVVVQTTVAKPTKAPWCHRCGRAVNLNDTVES</sequence>
<dbReference type="InterPro" id="IPR000210">
    <property type="entry name" value="BTB/POZ_dom"/>
</dbReference>
<dbReference type="AlphaFoldDB" id="A0A2P7Z3C0"/>
<organism evidence="2 3">
    <name type="scientific">Elsinoe australis</name>
    <dbReference type="NCBI Taxonomy" id="40998"/>
    <lineage>
        <taxon>Eukaryota</taxon>
        <taxon>Fungi</taxon>
        <taxon>Dikarya</taxon>
        <taxon>Ascomycota</taxon>
        <taxon>Pezizomycotina</taxon>
        <taxon>Dothideomycetes</taxon>
        <taxon>Dothideomycetidae</taxon>
        <taxon>Myriangiales</taxon>
        <taxon>Elsinoaceae</taxon>
        <taxon>Elsinoe</taxon>
    </lineage>
</organism>
<dbReference type="PROSITE" id="PS50097">
    <property type="entry name" value="BTB"/>
    <property type="match status" value="1"/>
</dbReference>
<dbReference type="Proteomes" id="UP000243723">
    <property type="component" value="Unassembled WGS sequence"/>
</dbReference>
<keyword evidence="3" id="KW-1185">Reference proteome</keyword>